<protein>
    <submittedName>
        <fullName evidence="3">Glycosyl hydrolase 115 family protein</fullName>
    </submittedName>
</protein>
<dbReference type="GO" id="GO:0016787">
    <property type="term" value="F:hydrolase activity"/>
    <property type="evidence" value="ECO:0007669"/>
    <property type="project" value="UniProtKB-KW"/>
</dbReference>
<evidence type="ECO:0000256" key="1">
    <source>
        <dbReference type="ARBA" id="ARBA00022801"/>
    </source>
</evidence>
<keyword evidence="2" id="KW-0732">Signal</keyword>
<dbReference type="Gene3D" id="1.20.58.2150">
    <property type="match status" value="1"/>
</dbReference>
<dbReference type="EMBL" id="JBIGHX010000007">
    <property type="protein sequence ID" value="MFG6463541.1"/>
    <property type="molecule type" value="Genomic_DNA"/>
</dbReference>
<dbReference type="PANTHER" id="PTHR37842">
    <property type="match status" value="1"/>
</dbReference>
<evidence type="ECO:0000313" key="4">
    <source>
        <dbReference type="Proteomes" id="UP001606302"/>
    </source>
</evidence>
<dbReference type="PANTHER" id="PTHR37842:SF2">
    <property type="entry name" value="GYLCOSYL HYDROLASE 115 C-TERMINAL DOMAIN-CONTAINING PROTEIN"/>
    <property type="match status" value="1"/>
</dbReference>
<evidence type="ECO:0000256" key="2">
    <source>
        <dbReference type="SAM" id="SignalP"/>
    </source>
</evidence>
<reference evidence="3 4" key="1">
    <citation type="submission" date="2024-08" db="EMBL/GenBank/DDBJ databases">
        <authorList>
            <person name="Lu H."/>
        </authorList>
    </citation>
    <scope>NUCLEOTIDE SEQUENCE [LARGE SCALE GENOMIC DNA]</scope>
    <source>
        <strain evidence="3 4">DXS20W</strain>
    </source>
</reference>
<dbReference type="InterPro" id="IPR029018">
    <property type="entry name" value="Hex-like_dom2"/>
</dbReference>
<proteinExistence type="predicted"/>
<dbReference type="Pfam" id="PF15979">
    <property type="entry name" value="Glyco_hydro_115"/>
    <property type="match status" value="1"/>
</dbReference>
<keyword evidence="4" id="KW-1185">Reference proteome</keyword>
<feature type="chain" id="PRO_5047424251" evidence="2">
    <location>
        <begin position="19"/>
        <end position="809"/>
    </location>
</feature>
<feature type="signal peptide" evidence="2">
    <location>
        <begin position="1"/>
        <end position="18"/>
    </location>
</feature>
<organism evidence="3 4">
    <name type="scientific">Pelomonas lactea</name>
    <dbReference type="NCBI Taxonomy" id="3299030"/>
    <lineage>
        <taxon>Bacteria</taxon>
        <taxon>Pseudomonadati</taxon>
        <taxon>Pseudomonadota</taxon>
        <taxon>Betaproteobacteria</taxon>
        <taxon>Burkholderiales</taxon>
        <taxon>Sphaerotilaceae</taxon>
        <taxon>Roseateles</taxon>
    </lineage>
</organism>
<dbReference type="SUPFAM" id="SSF55545">
    <property type="entry name" value="beta-N-acetylhexosaminidase-like domain"/>
    <property type="match status" value="1"/>
</dbReference>
<name>A0ABW7GNX5_9BURK</name>
<dbReference type="InterPro" id="IPR031924">
    <property type="entry name" value="GH115"/>
</dbReference>
<sequence>MRKGLLALGMTLAGAAHAGLSVDVKPSPGSLPLDGAVIVGAADADPLEAFVAQDLAGDLKRLGLRAASKGAVQIWVGTAGRHPRIDASGLDLSKLKGCWECFQIALLRDPAPGVKQALVIVGADRRGTAYGVYTLSQALGVSPWVWWADLAPVKRGPLHVSLSGPLHDGPAVRYRGLFINDEDWGLQPWAARTFEPEAGNIGPRTYEQVFRLLLRLKANTLWPAMHQVSGAFNANPKNAELAQRYGIVMSSSHAEPLLRNNVSEWTAPHEHYNYATHPQQVRDYWAERLKANGRFENLYTLGMRGIHDSGMQGGGSVAEKQALLNRLLADQRELIKQHVGDPSTTPQVFVPYKEVLPLLPGLALPDDVTLVWPDDNFGYLRQFPDAAQAKRPGGSGIYYHLSYLGAPLSYLWLSTTPPALVAEEMGRAFDAGAQRLWMVNAGDIKPHEVNLSHWFDLAWNPAAVRAQGQPAYLRSLAQRLFGVAEVADIWDGYYRINFERRPEHLQFHLPGEKVRRSGMPPGVVNDRLGRFARLLSQLDAVRPRIAPAQRAAFFQLVEYPLRASALANERFFALERYAATLERHPAGARALAAQAVRADQRLKAMTARYNAGRWAGILAEEPADGLWTSYRQLAPLLPAAGLGGVAPDALRDLATAAADLAPLPQPAPAAPLLRVASHDGWRRVPGLGRGDGVLAAQQPGATLALTPTAAPAAASCLRVHVLPSYPLAAGEPWQADVIVDGQAHPMRWPRGTQDAAWGQGVLANRLTATLMLPERAAGPELQLQLRAGQRDLMFDGAELQPGTCKSTSS</sequence>
<dbReference type="Gene3D" id="3.30.379.10">
    <property type="entry name" value="Chitobiase/beta-hexosaminidase domain 2-like"/>
    <property type="match status" value="1"/>
</dbReference>
<keyword evidence="1 3" id="KW-0378">Hydrolase</keyword>
<dbReference type="InterPro" id="IPR042301">
    <property type="entry name" value="GH115_sf"/>
</dbReference>
<gene>
    <name evidence="3" type="ORF">ACG04Q_18340</name>
</gene>
<dbReference type="Gene3D" id="3.20.20.520">
    <property type="entry name" value="Glycosyl hydrolase family 115"/>
    <property type="match status" value="1"/>
</dbReference>
<dbReference type="Proteomes" id="UP001606302">
    <property type="component" value="Unassembled WGS sequence"/>
</dbReference>
<dbReference type="RefSeq" id="WP_394512651.1">
    <property type="nucleotide sequence ID" value="NZ_JBIGHX010000007.1"/>
</dbReference>
<accession>A0ABW7GNX5</accession>
<evidence type="ECO:0000313" key="3">
    <source>
        <dbReference type="EMBL" id="MFG6463541.1"/>
    </source>
</evidence>
<comment type="caution">
    <text evidence="3">The sequence shown here is derived from an EMBL/GenBank/DDBJ whole genome shotgun (WGS) entry which is preliminary data.</text>
</comment>